<reference evidence="3 4" key="2">
    <citation type="submission" date="2019-01" db="EMBL/GenBank/DDBJ databases">
        <title>Tautonia sociabilis, a novel thermotolerant planctomycete of Isosphaeraceae family, isolated from a 4000 m deep subterranean habitat.</title>
        <authorList>
            <person name="Kovaleva O.L."/>
            <person name="Elcheninov A.G."/>
            <person name="Van Heerden E."/>
            <person name="Toshchakov S.V."/>
            <person name="Novikov A."/>
            <person name="Bonch-Osmolovskaya E.A."/>
            <person name="Kublanov I.V."/>
        </authorList>
    </citation>
    <scope>NUCLEOTIDE SEQUENCE [LARGE SCALE GENOMIC DNA]</scope>
    <source>
        <strain evidence="3 4">GM2012</strain>
    </source>
</reference>
<comment type="caution">
    <text evidence="3">The sequence shown here is derived from an EMBL/GenBank/DDBJ whole genome shotgun (WGS) entry which is preliminary data.</text>
</comment>
<feature type="region of interest" description="Disordered" evidence="1">
    <location>
        <begin position="134"/>
        <end position="171"/>
    </location>
</feature>
<evidence type="ECO:0000256" key="2">
    <source>
        <dbReference type="SAM" id="SignalP"/>
    </source>
</evidence>
<evidence type="ECO:0008006" key="5">
    <source>
        <dbReference type="Google" id="ProtNLM"/>
    </source>
</evidence>
<feature type="signal peptide" evidence="2">
    <location>
        <begin position="1"/>
        <end position="22"/>
    </location>
</feature>
<gene>
    <name evidence="3" type="ORF">TsocGM_05765</name>
</gene>
<keyword evidence="4" id="KW-1185">Reference proteome</keyword>
<name>A0A432MMH2_9BACT</name>
<proteinExistence type="predicted"/>
<dbReference type="AlphaFoldDB" id="A0A432MMH2"/>
<dbReference type="RefSeq" id="WP_126724351.1">
    <property type="nucleotide sequence ID" value="NZ_RYZH01000008.1"/>
</dbReference>
<dbReference type="OrthoDB" id="290190at2"/>
<protein>
    <recommendedName>
        <fullName evidence="5">TIGR03067 domain-containing protein</fullName>
    </recommendedName>
</protein>
<sequence length="171" mass="18543">MIVPLIAPGLLALLISPSPSPAAPQDERAAYLGTYSYIKGMRGGQQVPEEDLKGRKVELEDGELSLIGPDGTEEFEIKVTLDSEPDDQGVVKFTMEITESSLFAEAVGAKAKGLGKYEDGTITLIYDFAENASHPDDFEPEGPTQHLFVIKKVPDSDTNDDDDNDDDDPRS</sequence>
<dbReference type="Proteomes" id="UP000280296">
    <property type="component" value="Unassembled WGS sequence"/>
</dbReference>
<dbReference type="EMBL" id="RYZH01000008">
    <property type="protein sequence ID" value="RUL88644.1"/>
    <property type="molecule type" value="Genomic_DNA"/>
</dbReference>
<keyword evidence="2" id="KW-0732">Signal</keyword>
<evidence type="ECO:0000313" key="4">
    <source>
        <dbReference type="Proteomes" id="UP000280296"/>
    </source>
</evidence>
<feature type="chain" id="PRO_5019289026" description="TIGR03067 domain-containing protein" evidence="2">
    <location>
        <begin position="23"/>
        <end position="171"/>
    </location>
</feature>
<organism evidence="3 4">
    <name type="scientific">Tautonia sociabilis</name>
    <dbReference type="NCBI Taxonomy" id="2080755"/>
    <lineage>
        <taxon>Bacteria</taxon>
        <taxon>Pseudomonadati</taxon>
        <taxon>Planctomycetota</taxon>
        <taxon>Planctomycetia</taxon>
        <taxon>Isosphaerales</taxon>
        <taxon>Isosphaeraceae</taxon>
        <taxon>Tautonia</taxon>
    </lineage>
</organism>
<evidence type="ECO:0000256" key="1">
    <source>
        <dbReference type="SAM" id="MobiDB-lite"/>
    </source>
</evidence>
<accession>A0A432MMH2</accession>
<evidence type="ECO:0000313" key="3">
    <source>
        <dbReference type="EMBL" id="RUL88644.1"/>
    </source>
</evidence>
<reference evidence="3 4" key="1">
    <citation type="submission" date="2018-12" db="EMBL/GenBank/DDBJ databases">
        <authorList>
            <person name="Toschakov S.V."/>
        </authorList>
    </citation>
    <scope>NUCLEOTIDE SEQUENCE [LARGE SCALE GENOMIC DNA]</scope>
    <source>
        <strain evidence="3 4">GM2012</strain>
    </source>
</reference>
<feature type="compositionally biased region" description="Acidic residues" evidence="1">
    <location>
        <begin position="157"/>
        <end position="171"/>
    </location>
</feature>